<reference evidence="7 8" key="1">
    <citation type="submission" date="2020-03" db="EMBL/GenBank/DDBJ databases">
        <title>Soil Listeria distribution.</title>
        <authorList>
            <person name="Liao J."/>
            <person name="Wiedmann M."/>
        </authorList>
    </citation>
    <scope>NUCLEOTIDE SEQUENCE [LARGE SCALE GENOMIC DNA]</scope>
    <source>
        <strain evidence="7 8">FSL L7-1017</strain>
    </source>
</reference>
<dbReference type="Proteomes" id="UP000547643">
    <property type="component" value="Unassembled WGS sequence"/>
</dbReference>
<organism evidence="7 8">
    <name type="scientific">Listeria booriae</name>
    <dbReference type="NCBI Taxonomy" id="1552123"/>
    <lineage>
        <taxon>Bacteria</taxon>
        <taxon>Bacillati</taxon>
        <taxon>Bacillota</taxon>
        <taxon>Bacilli</taxon>
        <taxon>Bacillales</taxon>
        <taxon>Listeriaceae</taxon>
        <taxon>Listeria</taxon>
    </lineage>
</organism>
<evidence type="ECO:0000256" key="1">
    <source>
        <dbReference type="ARBA" id="ARBA00004651"/>
    </source>
</evidence>
<dbReference type="CDD" id="cd01127">
    <property type="entry name" value="TrwB_TraG_TraD_VirD4"/>
    <property type="match status" value="1"/>
</dbReference>
<feature type="non-terminal residue" evidence="7">
    <location>
        <position position="1"/>
    </location>
</feature>
<accession>A0A7X0XTY0</accession>
<evidence type="ECO:0000256" key="3">
    <source>
        <dbReference type="ARBA" id="ARBA00022475"/>
    </source>
</evidence>
<evidence type="ECO:0000256" key="2">
    <source>
        <dbReference type="ARBA" id="ARBA00008806"/>
    </source>
</evidence>
<gene>
    <name evidence="7" type="ORF">HCA46_17735</name>
</gene>
<keyword evidence="3" id="KW-1003">Cell membrane</keyword>
<dbReference type="RefSeq" id="WP_185495839.1">
    <property type="nucleotide sequence ID" value="NZ_JAARUV010000039.1"/>
</dbReference>
<dbReference type="InterPro" id="IPR003688">
    <property type="entry name" value="TraG/VirD4"/>
</dbReference>
<dbReference type="EMBL" id="JAARUV010000039">
    <property type="protein sequence ID" value="MBC1780664.1"/>
    <property type="molecule type" value="Genomic_DNA"/>
</dbReference>
<dbReference type="InterPro" id="IPR027417">
    <property type="entry name" value="P-loop_NTPase"/>
</dbReference>
<keyword evidence="5" id="KW-1133">Transmembrane helix</keyword>
<proteinExistence type="inferred from homology"/>
<dbReference type="GO" id="GO:0005886">
    <property type="term" value="C:plasma membrane"/>
    <property type="evidence" value="ECO:0007669"/>
    <property type="project" value="UniProtKB-SubCell"/>
</dbReference>
<evidence type="ECO:0000313" key="8">
    <source>
        <dbReference type="Proteomes" id="UP000547643"/>
    </source>
</evidence>
<dbReference type="Gene3D" id="3.40.50.300">
    <property type="entry name" value="P-loop containing nucleotide triphosphate hydrolases"/>
    <property type="match status" value="1"/>
</dbReference>
<dbReference type="Pfam" id="PF02534">
    <property type="entry name" value="T4SS-DNA_transf"/>
    <property type="match status" value="1"/>
</dbReference>
<dbReference type="PANTHER" id="PTHR37937">
    <property type="entry name" value="CONJUGATIVE TRANSFER: DNA TRANSPORT"/>
    <property type="match status" value="1"/>
</dbReference>
<keyword evidence="4" id="KW-0812">Transmembrane</keyword>
<evidence type="ECO:0000256" key="6">
    <source>
        <dbReference type="ARBA" id="ARBA00023136"/>
    </source>
</evidence>
<name>A0A7X0XTY0_9LIST</name>
<sequence length="220" mass="25010">LLKALILYAKYELHPDNRNLPGILDFLQEFDPEQGEDDDESELDKQFLILNRKHPARRAYELGYKKAKGDMQGSIIMSLLTTIADFVDEEVAEFTKCSDFHLRDIGRKKIALYVIIPAMDNSWEGLVNILFSQLFNELYDLAAENHAKLPVSVSFFLDEFVNLGKFPNYEEFLATCRGYGIGVSTIIQSITQLQDKYNDKKAESILANCAVKICLNASNL</sequence>
<comment type="similarity">
    <text evidence="2">Belongs to the VirD4/TraG family.</text>
</comment>
<comment type="caution">
    <text evidence="7">The sequence shown here is derived from an EMBL/GenBank/DDBJ whole genome shotgun (WGS) entry which is preliminary data.</text>
</comment>
<comment type="subcellular location">
    <subcellularLocation>
        <location evidence="1">Cell membrane</location>
        <topology evidence="1">Multi-pass membrane protein</topology>
    </subcellularLocation>
</comment>
<feature type="non-terminal residue" evidence="7">
    <location>
        <position position="220"/>
    </location>
</feature>
<evidence type="ECO:0000256" key="4">
    <source>
        <dbReference type="ARBA" id="ARBA00022692"/>
    </source>
</evidence>
<dbReference type="PANTHER" id="PTHR37937:SF1">
    <property type="entry name" value="CONJUGATIVE TRANSFER: DNA TRANSPORT"/>
    <property type="match status" value="1"/>
</dbReference>
<dbReference type="SUPFAM" id="SSF52540">
    <property type="entry name" value="P-loop containing nucleoside triphosphate hydrolases"/>
    <property type="match status" value="1"/>
</dbReference>
<keyword evidence="6" id="KW-0472">Membrane</keyword>
<evidence type="ECO:0000256" key="5">
    <source>
        <dbReference type="ARBA" id="ARBA00022989"/>
    </source>
</evidence>
<evidence type="ECO:0000313" key="7">
    <source>
        <dbReference type="EMBL" id="MBC1780664.1"/>
    </source>
</evidence>
<dbReference type="AlphaFoldDB" id="A0A7X0XTY0"/>
<dbReference type="InterPro" id="IPR051539">
    <property type="entry name" value="T4SS-coupling_protein"/>
</dbReference>
<protein>
    <submittedName>
        <fullName evidence="7">Type IV secretory system conjugative DNA transfer family protein</fullName>
    </submittedName>
</protein>